<proteinExistence type="predicted"/>
<protein>
    <submittedName>
        <fullName evidence="2">ARP2/3 complex subunit (ARPC4)-domain containing protein</fullName>
    </submittedName>
</protein>
<dbReference type="EMBL" id="JAGRRH010000112">
    <property type="protein sequence ID" value="KAG7336676.1"/>
    <property type="molecule type" value="Genomic_DNA"/>
</dbReference>
<dbReference type="InterPro" id="IPR008384">
    <property type="entry name" value="ARPC4"/>
</dbReference>
<dbReference type="InterPro" id="IPR007188">
    <property type="entry name" value="ARPC2"/>
</dbReference>
<dbReference type="OrthoDB" id="148331at2759"/>
<evidence type="ECO:0000313" key="2">
    <source>
        <dbReference type="EMBL" id="KAG7336676.1"/>
    </source>
</evidence>
<gene>
    <name evidence="3" type="ORF">IV203_005155</name>
    <name evidence="2" type="ORF">IV203_024629</name>
</gene>
<dbReference type="PANTHER" id="PTHR22629">
    <property type="entry name" value="ARP2/3 COMPLEX 20 KD SUBUNIT"/>
    <property type="match status" value="1"/>
</dbReference>
<feature type="region of interest" description="Disordered" evidence="1">
    <location>
        <begin position="301"/>
        <end position="325"/>
    </location>
</feature>
<evidence type="ECO:0000313" key="3">
    <source>
        <dbReference type="EMBL" id="KAG7346087.1"/>
    </source>
</evidence>
<dbReference type="AlphaFoldDB" id="A0A9K3K580"/>
<comment type="caution">
    <text evidence="2">The sequence shown here is derived from an EMBL/GenBank/DDBJ whole genome shotgun (WGS) entry which is preliminary data.</text>
</comment>
<keyword evidence="4" id="KW-1185">Reference proteome</keyword>
<dbReference type="EMBL" id="JAGRRH010000021">
    <property type="protein sequence ID" value="KAG7346087.1"/>
    <property type="molecule type" value="Genomic_DNA"/>
</dbReference>
<dbReference type="PANTHER" id="PTHR22629:SF0">
    <property type="entry name" value="ACTIN-RELATED PROTEIN 2_3 COMPLEX SUBUNIT 4"/>
    <property type="match status" value="1"/>
</dbReference>
<organism evidence="2 4">
    <name type="scientific">Nitzschia inconspicua</name>
    <dbReference type="NCBI Taxonomy" id="303405"/>
    <lineage>
        <taxon>Eukaryota</taxon>
        <taxon>Sar</taxon>
        <taxon>Stramenopiles</taxon>
        <taxon>Ochrophyta</taxon>
        <taxon>Bacillariophyta</taxon>
        <taxon>Bacillariophyceae</taxon>
        <taxon>Bacillariophycidae</taxon>
        <taxon>Bacillariales</taxon>
        <taxon>Bacillariaceae</taxon>
        <taxon>Nitzschia</taxon>
    </lineage>
</organism>
<dbReference type="Proteomes" id="UP000693970">
    <property type="component" value="Unassembled WGS sequence"/>
</dbReference>
<dbReference type="GO" id="GO:0051015">
    <property type="term" value="F:actin filament binding"/>
    <property type="evidence" value="ECO:0007669"/>
    <property type="project" value="TreeGrafter"/>
</dbReference>
<name>A0A9K3K580_9STRA</name>
<sequence>MMLVTGPHQCLSSILTELLNEGKENDMLMLKEEKARSIDLFDFGAKIKIVVEMVNGKPKIQFKIRFRKGYDIHNESIEHLRALFGSSIAVRHVDGQGSLILSVAVNDAILKFDSPQECIENLSQIRIHTAGAPILKALSRLTNRVDCDNDNKDDFLYKLGTYGNCGTYHCMSTREKVMVVFVVSFGEEMERSLARLFLQQFEATQNKVPLTPHCEFRRPTHLTTELQSIADSLKGDSNTLPVPVGYLSFTFFPSTVTTDQRREKAVELLVNFLPYLDGQVKNTKSMMLSRMRKKRNDLITTLPVAPSSSSSLSTSSSSGNSTNNRTEYLEEVQEVLLRTLKCMKAPRVSDTDAFVPPLRPDVEVGAAGVKETIVEARQRVPTFRSAKATTATPSERCLIESSHDSVRVSFLFKQQIMAQSDPLEASILFQWMRFLQQQAEDYQILRRKPLDGYSISFLILSKHLQEYSKEDIEDWIVNFCAVMDKECSDIKLRVNAEARYGTTEFFKAF</sequence>
<reference evidence="2" key="1">
    <citation type="journal article" date="2021" name="Sci. Rep.">
        <title>Diploid genomic architecture of Nitzschia inconspicua, an elite biomass production diatom.</title>
        <authorList>
            <person name="Oliver A."/>
            <person name="Podell S."/>
            <person name="Pinowska A."/>
            <person name="Traller J.C."/>
            <person name="Smith S.R."/>
            <person name="McClure R."/>
            <person name="Beliaev A."/>
            <person name="Bohutskyi P."/>
            <person name="Hill E.A."/>
            <person name="Rabines A."/>
            <person name="Zheng H."/>
            <person name="Allen L.Z."/>
            <person name="Kuo A."/>
            <person name="Grigoriev I.V."/>
            <person name="Allen A.E."/>
            <person name="Hazlebeck D."/>
            <person name="Allen E.E."/>
        </authorList>
    </citation>
    <scope>NUCLEOTIDE SEQUENCE</scope>
    <source>
        <strain evidence="2">Hildebrandi</strain>
    </source>
</reference>
<dbReference type="GO" id="GO:0030041">
    <property type="term" value="P:actin filament polymerization"/>
    <property type="evidence" value="ECO:0007669"/>
    <property type="project" value="InterPro"/>
</dbReference>
<dbReference type="Pfam" id="PF04045">
    <property type="entry name" value="P34-Arc"/>
    <property type="match status" value="1"/>
</dbReference>
<dbReference type="GO" id="GO:0034314">
    <property type="term" value="P:Arp2/3 complex-mediated actin nucleation"/>
    <property type="evidence" value="ECO:0007669"/>
    <property type="project" value="InterPro"/>
</dbReference>
<evidence type="ECO:0000256" key="1">
    <source>
        <dbReference type="SAM" id="MobiDB-lite"/>
    </source>
</evidence>
<accession>A0A9K3K580</accession>
<evidence type="ECO:0000313" key="4">
    <source>
        <dbReference type="Proteomes" id="UP000693970"/>
    </source>
</evidence>
<dbReference type="Pfam" id="PF05856">
    <property type="entry name" value="ARPC4"/>
    <property type="match status" value="1"/>
</dbReference>
<dbReference type="GO" id="GO:0005885">
    <property type="term" value="C:Arp2/3 protein complex"/>
    <property type="evidence" value="ECO:0007669"/>
    <property type="project" value="InterPro"/>
</dbReference>
<reference evidence="2" key="2">
    <citation type="submission" date="2021-04" db="EMBL/GenBank/DDBJ databases">
        <authorList>
            <person name="Podell S."/>
        </authorList>
    </citation>
    <scope>NUCLEOTIDE SEQUENCE</scope>
    <source>
        <strain evidence="2">Hildebrandi</strain>
    </source>
</reference>
<feature type="compositionally biased region" description="Low complexity" evidence="1">
    <location>
        <begin position="307"/>
        <end position="325"/>
    </location>
</feature>